<proteinExistence type="predicted"/>
<dbReference type="EMBL" id="VSSQ01014031">
    <property type="protein sequence ID" value="MPM52803.1"/>
    <property type="molecule type" value="Genomic_DNA"/>
</dbReference>
<protein>
    <submittedName>
        <fullName evidence="1">Uncharacterized protein</fullName>
    </submittedName>
</protein>
<organism evidence="1">
    <name type="scientific">bioreactor metagenome</name>
    <dbReference type="NCBI Taxonomy" id="1076179"/>
    <lineage>
        <taxon>unclassified sequences</taxon>
        <taxon>metagenomes</taxon>
        <taxon>ecological metagenomes</taxon>
    </lineage>
</organism>
<evidence type="ECO:0000313" key="1">
    <source>
        <dbReference type="EMBL" id="MPM52803.1"/>
    </source>
</evidence>
<accession>A0A645APJ8</accession>
<name>A0A645APJ8_9ZZZZ</name>
<reference evidence="1" key="1">
    <citation type="submission" date="2019-08" db="EMBL/GenBank/DDBJ databases">
        <authorList>
            <person name="Kucharzyk K."/>
            <person name="Murdoch R.W."/>
            <person name="Higgins S."/>
            <person name="Loffler F."/>
        </authorList>
    </citation>
    <scope>NUCLEOTIDE SEQUENCE</scope>
</reference>
<dbReference type="AlphaFoldDB" id="A0A645APJ8"/>
<comment type="caution">
    <text evidence="1">The sequence shown here is derived from an EMBL/GenBank/DDBJ whole genome shotgun (WGS) entry which is preliminary data.</text>
</comment>
<sequence>MIPPKSSSIGTIKAVLLTERIVAIRYMTFAVSINGFGLNCNVLSRFLYAVPLISGFSFEQKFANECIAARVISISYMLSGALLNTGVYPFSILKYPSASMFALGFRKIVSKIPMYITPHFVAFRRSRYNTFVAPSARRSRKRTRRSAPAVQS</sequence>
<gene>
    <name evidence="1" type="ORF">SDC9_99566</name>
</gene>